<dbReference type="InterPro" id="IPR029044">
    <property type="entry name" value="Nucleotide-diphossugar_trans"/>
</dbReference>
<keyword evidence="3" id="KW-0328">Glycosyltransferase</keyword>
<evidence type="ECO:0000256" key="6">
    <source>
        <dbReference type="ARBA" id="ARBA00037281"/>
    </source>
</evidence>
<evidence type="ECO:0000259" key="10">
    <source>
        <dbReference type="Pfam" id="PF00535"/>
    </source>
</evidence>
<dbReference type="GO" id="GO:0005886">
    <property type="term" value="C:plasma membrane"/>
    <property type="evidence" value="ECO:0007669"/>
    <property type="project" value="UniProtKB-SubCell"/>
</dbReference>
<dbReference type="RefSeq" id="WP_127023724.1">
    <property type="nucleotide sequence ID" value="NZ_JAVKZF010000001.1"/>
</dbReference>
<evidence type="ECO:0000256" key="2">
    <source>
        <dbReference type="ARBA" id="ARBA00022475"/>
    </source>
</evidence>
<evidence type="ECO:0000313" key="12">
    <source>
        <dbReference type="Proteomes" id="UP000282574"/>
    </source>
</evidence>
<proteinExistence type="inferred from homology"/>
<organism evidence="11 12">
    <name type="scientific">Chroococcidiopsis cubana SAG 39.79</name>
    <dbReference type="NCBI Taxonomy" id="388085"/>
    <lineage>
        <taxon>Bacteria</taxon>
        <taxon>Bacillati</taxon>
        <taxon>Cyanobacteriota</taxon>
        <taxon>Cyanophyceae</taxon>
        <taxon>Chroococcidiopsidales</taxon>
        <taxon>Chroococcidiopsidaceae</taxon>
        <taxon>Chroococcidiopsis</taxon>
    </lineage>
</organism>
<dbReference type="GO" id="GO:0016757">
    <property type="term" value="F:glycosyltransferase activity"/>
    <property type="evidence" value="ECO:0007669"/>
    <property type="project" value="UniProtKB-KW"/>
</dbReference>
<keyword evidence="12" id="KW-1185">Reference proteome</keyword>
<evidence type="ECO:0000256" key="7">
    <source>
        <dbReference type="ARBA" id="ARBA00037904"/>
    </source>
</evidence>
<dbReference type="PANTHER" id="PTHR43646:SF2">
    <property type="entry name" value="GLYCOSYLTRANSFERASE 2-LIKE DOMAIN-CONTAINING PROTEIN"/>
    <property type="match status" value="1"/>
</dbReference>
<accession>A0AB37UHM5</accession>
<gene>
    <name evidence="11" type="ORF">DSM107010_39120</name>
</gene>
<evidence type="ECO:0000256" key="1">
    <source>
        <dbReference type="ARBA" id="ARBA00004236"/>
    </source>
</evidence>
<dbReference type="InterPro" id="IPR001173">
    <property type="entry name" value="Glyco_trans_2-like"/>
</dbReference>
<dbReference type="SUPFAM" id="SSF53448">
    <property type="entry name" value="Nucleotide-diphospho-sugar transferases"/>
    <property type="match status" value="1"/>
</dbReference>
<keyword evidence="2" id="KW-1003">Cell membrane</keyword>
<evidence type="ECO:0000256" key="8">
    <source>
        <dbReference type="ARBA" id="ARBA00038120"/>
    </source>
</evidence>
<reference evidence="11 12" key="1">
    <citation type="journal article" date="2019" name="Genome Biol. Evol.">
        <title>Day and night: Metabolic profiles and evolutionary relationships of six axenic non-marine cyanobacteria.</title>
        <authorList>
            <person name="Will S.E."/>
            <person name="Henke P."/>
            <person name="Boedeker C."/>
            <person name="Huang S."/>
            <person name="Brinkmann H."/>
            <person name="Rohde M."/>
            <person name="Jarek M."/>
            <person name="Friedl T."/>
            <person name="Seufert S."/>
            <person name="Schumacher M."/>
            <person name="Overmann J."/>
            <person name="Neumann-Schaal M."/>
            <person name="Petersen J."/>
        </authorList>
    </citation>
    <scope>NUCLEOTIDE SEQUENCE [LARGE SCALE GENOMIC DNA]</scope>
    <source>
        <strain evidence="11 12">SAG 39.79</strain>
    </source>
</reference>
<keyword evidence="5" id="KW-0472">Membrane</keyword>
<evidence type="ECO:0000313" key="11">
    <source>
        <dbReference type="EMBL" id="RUT10794.1"/>
    </source>
</evidence>
<evidence type="ECO:0000256" key="4">
    <source>
        <dbReference type="ARBA" id="ARBA00022679"/>
    </source>
</evidence>
<dbReference type="Pfam" id="PF00535">
    <property type="entry name" value="Glycos_transf_2"/>
    <property type="match status" value="1"/>
</dbReference>
<feature type="domain" description="Glycosyltransferase 2-like" evidence="10">
    <location>
        <begin position="50"/>
        <end position="216"/>
    </location>
</feature>
<comment type="function">
    <text evidence="6">Catalyzes the glycosylation of 4,4'-diaponeurosporenoate, i.e. the esterification of glucose at the C1'' position with the carboxyl group of 4,4'-diaponeurosporenic acid, to form glycosyl-4,4'-diaponeurosporenoate. This is a step in the biosynthesis of staphyloxanthin, an orange pigment present in most staphylococci strains.</text>
</comment>
<protein>
    <recommendedName>
        <fullName evidence="9">4,4'-diaponeurosporenoate glycosyltransferase</fullName>
    </recommendedName>
</protein>
<sequence length="447" mass="51552">MNRTDTPRRVLWHGKKNWRDREASSYQSWLFERFHQPLVTTPPLPQCQVCVIVPVRNEAENLESTLLALYDQLDLTGKLLDRNRYEIVLLANNCSDESAAIARNFATTHPDLVLHVVEKTFPAAEAYIGRVRQVLMDEAYRRLSSIGGERRVIASTDGDSRVTPTWIAAILDEIASGADAVGGRIITDREGRTALDPYTRACHLREVGYRFLIAELETYLEPDPIDILPRHFQHYGASLAVTVEMYAQAGGMQPVRTPEDVAFYQALLRVNARFRHSTRVRVFTSARTTGRTDVGLANQLSKWVEMGRSQQQFLVESAAEVEARFEWRHQLRVLWWSYLCDYQPTHNAIALLANALGVNWLWLMSELAQPQTFGLLWEKVEQRQQTEGFWRQRWQLVPIQEAISALRIRLEKLRHQRRKVKVESQKSKVKKVSFSTDTAFSYYHKIS</sequence>
<evidence type="ECO:0000256" key="9">
    <source>
        <dbReference type="ARBA" id="ARBA00040345"/>
    </source>
</evidence>
<dbReference type="AlphaFoldDB" id="A0AB37UHM5"/>
<comment type="similarity">
    <text evidence="8">Belongs to the glycosyltransferase 2 family. CrtQ subfamily.</text>
</comment>
<comment type="pathway">
    <text evidence="7">Carotenoid biosynthesis; staphyloxanthin biosynthesis; staphyloxanthin from farnesyl diphosphate: step 4/5.</text>
</comment>
<name>A0AB37UHM5_9CYAN</name>
<comment type="subcellular location">
    <subcellularLocation>
        <location evidence="1">Cell membrane</location>
    </subcellularLocation>
</comment>
<dbReference type="Gene3D" id="3.90.550.10">
    <property type="entry name" value="Spore Coat Polysaccharide Biosynthesis Protein SpsA, Chain A"/>
    <property type="match status" value="1"/>
</dbReference>
<comment type="caution">
    <text evidence="11">The sequence shown here is derived from an EMBL/GenBank/DDBJ whole genome shotgun (WGS) entry which is preliminary data.</text>
</comment>
<evidence type="ECO:0000256" key="5">
    <source>
        <dbReference type="ARBA" id="ARBA00023136"/>
    </source>
</evidence>
<keyword evidence="4" id="KW-0808">Transferase</keyword>
<dbReference type="Proteomes" id="UP000282574">
    <property type="component" value="Unassembled WGS sequence"/>
</dbReference>
<dbReference type="PANTHER" id="PTHR43646">
    <property type="entry name" value="GLYCOSYLTRANSFERASE"/>
    <property type="match status" value="1"/>
</dbReference>
<dbReference type="EMBL" id="RSCK01000036">
    <property type="protein sequence ID" value="RUT10794.1"/>
    <property type="molecule type" value="Genomic_DNA"/>
</dbReference>
<evidence type="ECO:0000256" key="3">
    <source>
        <dbReference type="ARBA" id="ARBA00022676"/>
    </source>
</evidence>